<feature type="transmembrane region" description="Helical" evidence="1">
    <location>
        <begin position="128"/>
        <end position="149"/>
    </location>
</feature>
<sequence length="483" mass="53108">MKSHAHLGSPDIIYQGNAGPYPVLITIQPPDVVPGIAKVLVDAGSEKISRIKIQPIYYQYGSSGAPKEDAIRKVDGTDHLFEGSLWLMTFGSSSVKISIEGIKGIGTTVVPVPAVATATRVMNKTTSLGLQLMGLFLILSLVTIIGAAIRESTIPHGALSSHKGKRTSIIVMSFTFISIVSLLIFANNWWGKVESDYKKNMFKPLKLNSYIEKDNEKNILHLDIVNPSWLERKTNDLVADHGKLMHLFLIDTKGNKFAHLHPTQKDSSHFTSVLPTLNQGKYFVFAEVVHSNGMAETLTDTLLVSENINSPITDKDDFAGDVPVSSDISVIDNLKIKVTNQDKIISGKPVKISFKCTEEEGKPADLQPYLGMAGHAVVMRDDASVFIHLHPMGTISMASQYALAQKIDDNVTICGYLSDSLSTSLETSGIVDKQTISLMRLKKEYTSEIIFPYVFPKPGDYFIWVQVKHKGCIKSSKFKIKAV</sequence>
<keyword evidence="1" id="KW-1133">Transmembrane helix</keyword>
<keyword evidence="1" id="KW-0812">Transmembrane</keyword>
<protein>
    <submittedName>
        <fullName evidence="2">Uncharacterized protein</fullName>
    </submittedName>
</protein>
<keyword evidence="3" id="KW-1185">Reference proteome</keyword>
<dbReference type="AlphaFoldDB" id="A0A098LJI7"/>
<organism evidence="2 3">
    <name type="scientific">Sporocytophaga myxococcoides</name>
    <dbReference type="NCBI Taxonomy" id="153721"/>
    <lineage>
        <taxon>Bacteria</taxon>
        <taxon>Pseudomonadati</taxon>
        <taxon>Bacteroidota</taxon>
        <taxon>Cytophagia</taxon>
        <taxon>Cytophagales</taxon>
        <taxon>Cytophagaceae</taxon>
        <taxon>Sporocytophaga</taxon>
    </lineage>
</organism>
<dbReference type="STRING" id="153721.MYP_3457"/>
<reference evidence="2 3" key="1">
    <citation type="submission" date="2014-09" db="EMBL/GenBank/DDBJ databases">
        <title>Sporocytophaga myxococcoides PG-01 genome sequencing.</title>
        <authorList>
            <person name="Liu L."/>
            <person name="Gao P.J."/>
            <person name="Chen G.J."/>
            <person name="Wang L.S."/>
        </authorList>
    </citation>
    <scope>NUCLEOTIDE SEQUENCE [LARGE SCALE GENOMIC DNA]</scope>
    <source>
        <strain evidence="2 3">PG-01</strain>
    </source>
</reference>
<dbReference type="Proteomes" id="UP000030185">
    <property type="component" value="Unassembled WGS sequence"/>
</dbReference>
<keyword evidence="1" id="KW-0472">Membrane</keyword>
<evidence type="ECO:0000256" key="1">
    <source>
        <dbReference type="SAM" id="Phobius"/>
    </source>
</evidence>
<accession>A0A098LJI7</accession>
<comment type="caution">
    <text evidence="2">The sequence shown here is derived from an EMBL/GenBank/DDBJ whole genome shotgun (WGS) entry which is preliminary data.</text>
</comment>
<gene>
    <name evidence="2" type="ORF">MYP_3457</name>
</gene>
<evidence type="ECO:0000313" key="3">
    <source>
        <dbReference type="Proteomes" id="UP000030185"/>
    </source>
</evidence>
<name>A0A098LJI7_9BACT</name>
<evidence type="ECO:0000313" key="2">
    <source>
        <dbReference type="EMBL" id="GAL86228.1"/>
    </source>
</evidence>
<dbReference type="EMBL" id="BBLT01000007">
    <property type="protein sequence ID" value="GAL86228.1"/>
    <property type="molecule type" value="Genomic_DNA"/>
</dbReference>
<dbReference type="eggNOG" id="COG2217">
    <property type="taxonomic scope" value="Bacteria"/>
</dbReference>
<proteinExistence type="predicted"/>
<feature type="transmembrane region" description="Helical" evidence="1">
    <location>
        <begin position="169"/>
        <end position="190"/>
    </location>
</feature>